<name>A0A2P1CG63_9CAUD</name>
<reference evidence="2" key="1">
    <citation type="submission" date="2018-02" db="EMBL/GenBank/DDBJ databases">
        <authorList>
            <person name="Yee B."/>
            <person name="Bell B."/>
            <person name="Donohue J.-P."/>
            <person name="Ares M.Jr."/>
            <person name="Hartzog G.A."/>
            <person name="Dargyte M."/>
            <person name="DeMattos M."/>
            <person name="Divekar N."/>
            <person name="Farooq S."/>
            <person name="Hardison E."/>
            <person name="Peracchi L."/>
            <person name="Phillips A."/>
            <person name="Sennef S."/>
            <person name="Fridland S."/>
            <person name="Valenzuela-Sanchez M."/>
            <person name="Stoner T.H."/>
            <person name="Russell D.A."/>
            <person name="Pope W.H."/>
            <person name="Jacobs-Sera D."/>
            <person name="Hatfull G.F."/>
        </authorList>
    </citation>
    <scope>NUCLEOTIDE SEQUENCE [LARGE SCALE GENOMIC DNA]</scope>
</reference>
<sequence length="59" mass="6300">MSIADDVKRVYAEGLAAAPGTPNPYYGQQPLAVAWMAGYRKMLDTKAAETGGPRPTDTE</sequence>
<dbReference type="Pfam" id="PF04957">
    <property type="entry name" value="RMF"/>
    <property type="match status" value="1"/>
</dbReference>
<dbReference type="EMBL" id="MG925349">
    <property type="protein sequence ID" value="AVJ50223.1"/>
    <property type="molecule type" value="Genomic_DNA"/>
</dbReference>
<proteinExistence type="predicted"/>
<gene>
    <name evidence="1" type="primary">5</name>
    <name evidence="1" type="ORF">SEA_MENDOKYSEI_5</name>
</gene>
<dbReference type="RefSeq" id="YP_009964115.1">
    <property type="nucleotide sequence ID" value="NC_051726.1"/>
</dbReference>
<evidence type="ECO:0000313" key="1">
    <source>
        <dbReference type="EMBL" id="AVJ50223.1"/>
    </source>
</evidence>
<evidence type="ECO:0000313" key="2">
    <source>
        <dbReference type="Proteomes" id="UP000241021"/>
    </source>
</evidence>
<dbReference type="InterPro" id="IPR007040">
    <property type="entry name" value="Ribosome_modulation_factor"/>
</dbReference>
<accession>A0A2P1CG63</accession>
<dbReference type="KEGG" id="vg:60335826"/>
<protein>
    <submittedName>
        <fullName evidence="1">Uncharacterized protein</fullName>
    </submittedName>
</protein>
<dbReference type="Proteomes" id="UP000241021">
    <property type="component" value="Segment"/>
</dbReference>
<dbReference type="GeneID" id="60335826"/>
<keyword evidence="2" id="KW-1185">Reference proteome</keyword>
<organism evidence="1 2">
    <name type="scientific">Mycobacterium phage Mendokysei</name>
    <dbReference type="NCBI Taxonomy" id="2099637"/>
    <lineage>
        <taxon>Viruses</taxon>
        <taxon>Duplodnaviria</taxon>
        <taxon>Heunggongvirae</taxon>
        <taxon>Uroviricota</taxon>
        <taxon>Caudoviricetes</taxon>
        <taxon>Bernalvirus</taxon>
        <taxon>Bernalvirus mendokysei</taxon>
    </lineage>
</organism>